<proteinExistence type="predicted"/>
<dbReference type="EnsemblMetazoa" id="AMEC012205-RA">
    <property type="protein sequence ID" value="AMEC012205-PA"/>
    <property type="gene ID" value="AMEC012205"/>
</dbReference>
<protein>
    <submittedName>
        <fullName evidence="2">Uncharacterized protein</fullName>
    </submittedName>
</protein>
<reference evidence="2" key="2">
    <citation type="submission" date="2020-05" db="UniProtKB">
        <authorList>
            <consortium name="EnsemblMetazoa"/>
        </authorList>
    </citation>
    <scope>IDENTIFICATION</scope>
    <source>
        <strain evidence="2">CM1001059</strain>
    </source>
</reference>
<accession>A0A182U1I4</accession>
<evidence type="ECO:0000313" key="3">
    <source>
        <dbReference type="Proteomes" id="UP000075902"/>
    </source>
</evidence>
<keyword evidence="3" id="KW-1185">Reference proteome</keyword>
<dbReference type="Proteomes" id="UP000075902">
    <property type="component" value="Unassembled WGS sequence"/>
</dbReference>
<sequence length="107" mass="11978">MDLISLPPCSRRTELTAMANEQPMALSPASTSAIKISTTFLKTPVKTDQEILQNSMLEDDPNSNTILPSNELNEEHRTSLEKPARWGPRHKGAQELAKLYSNGEWRT</sequence>
<feature type="compositionally biased region" description="Basic and acidic residues" evidence="1">
    <location>
        <begin position="73"/>
        <end position="84"/>
    </location>
</feature>
<dbReference type="STRING" id="34690.A0A182U1I4"/>
<feature type="compositionally biased region" description="Polar residues" evidence="1">
    <location>
        <begin position="54"/>
        <end position="71"/>
    </location>
</feature>
<evidence type="ECO:0000256" key="1">
    <source>
        <dbReference type="SAM" id="MobiDB-lite"/>
    </source>
</evidence>
<organism evidence="2 3">
    <name type="scientific">Anopheles melas</name>
    <dbReference type="NCBI Taxonomy" id="34690"/>
    <lineage>
        <taxon>Eukaryota</taxon>
        <taxon>Metazoa</taxon>
        <taxon>Ecdysozoa</taxon>
        <taxon>Arthropoda</taxon>
        <taxon>Hexapoda</taxon>
        <taxon>Insecta</taxon>
        <taxon>Pterygota</taxon>
        <taxon>Neoptera</taxon>
        <taxon>Endopterygota</taxon>
        <taxon>Diptera</taxon>
        <taxon>Nematocera</taxon>
        <taxon>Culicoidea</taxon>
        <taxon>Culicidae</taxon>
        <taxon>Anophelinae</taxon>
        <taxon>Anopheles</taxon>
    </lineage>
</organism>
<evidence type="ECO:0000313" key="2">
    <source>
        <dbReference type="EnsemblMetazoa" id="AMEC012205-PA"/>
    </source>
</evidence>
<dbReference type="AlphaFoldDB" id="A0A182U1I4"/>
<feature type="region of interest" description="Disordered" evidence="1">
    <location>
        <begin position="54"/>
        <end position="93"/>
    </location>
</feature>
<dbReference type="VEuPathDB" id="VectorBase:AMEC012205"/>
<name>A0A182U1I4_9DIPT</name>
<reference evidence="3" key="1">
    <citation type="submission" date="2014-01" db="EMBL/GenBank/DDBJ databases">
        <title>The Genome Sequence of Anopheles melas CM1001059_A (V2).</title>
        <authorList>
            <consortium name="The Broad Institute Genomics Platform"/>
            <person name="Neafsey D.E."/>
            <person name="Besansky N."/>
            <person name="Howell P."/>
            <person name="Walton C."/>
            <person name="Young S.K."/>
            <person name="Zeng Q."/>
            <person name="Gargeya S."/>
            <person name="Fitzgerald M."/>
            <person name="Haas B."/>
            <person name="Abouelleil A."/>
            <person name="Allen A.W."/>
            <person name="Alvarado L."/>
            <person name="Arachchi H.M."/>
            <person name="Berlin A.M."/>
            <person name="Chapman S.B."/>
            <person name="Gainer-Dewar J."/>
            <person name="Goldberg J."/>
            <person name="Griggs A."/>
            <person name="Gujja S."/>
            <person name="Hansen M."/>
            <person name="Howarth C."/>
            <person name="Imamovic A."/>
            <person name="Ireland A."/>
            <person name="Larimer J."/>
            <person name="McCowan C."/>
            <person name="Murphy C."/>
            <person name="Pearson M."/>
            <person name="Poon T.W."/>
            <person name="Priest M."/>
            <person name="Roberts A."/>
            <person name="Saif S."/>
            <person name="Shea T."/>
            <person name="Sisk P."/>
            <person name="Sykes S."/>
            <person name="Wortman J."/>
            <person name="Nusbaum C."/>
            <person name="Birren B."/>
        </authorList>
    </citation>
    <scope>NUCLEOTIDE SEQUENCE [LARGE SCALE GENOMIC DNA]</scope>
    <source>
        <strain evidence="3">CM1001059</strain>
    </source>
</reference>